<accession>A0ABS2D7R9</accession>
<dbReference type="SUPFAM" id="SSF55729">
    <property type="entry name" value="Acyl-CoA N-acyltransferases (Nat)"/>
    <property type="match status" value="1"/>
</dbReference>
<dbReference type="InterPro" id="IPR000182">
    <property type="entry name" value="GNAT_dom"/>
</dbReference>
<dbReference type="InterPro" id="IPR016181">
    <property type="entry name" value="Acyl_CoA_acyltransferase"/>
</dbReference>
<dbReference type="Proteomes" id="UP000763641">
    <property type="component" value="Unassembled WGS sequence"/>
</dbReference>
<keyword evidence="4" id="KW-1185">Reference proteome</keyword>
<evidence type="ECO:0000256" key="1">
    <source>
        <dbReference type="SAM" id="MobiDB-lite"/>
    </source>
</evidence>
<gene>
    <name evidence="3" type="ORF">ILT43_09325</name>
</gene>
<comment type="caution">
    <text evidence="3">The sequence shown here is derived from an EMBL/GenBank/DDBJ whole genome shotgun (WGS) entry which is preliminary data.</text>
</comment>
<proteinExistence type="predicted"/>
<dbReference type="Pfam" id="PF00583">
    <property type="entry name" value="Acetyltransf_1"/>
    <property type="match status" value="1"/>
</dbReference>
<organism evidence="3 4">
    <name type="scientific">Sphingomonas longa</name>
    <dbReference type="NCBI Taxonomy" id="2778730"/>
    <lineage>
        <taxon>Bacteria</taxon>
        <taxon>Pseudomonadati</taxon>
        <taxon>Pseudomonadota</taxon>
        <taxon>Alphaproteobacteria</taxon>
        <taxon>Sphingomonadales</taxon>
        <taxon>Sphingomonadaceae</taxon>
        <taxon>Sphingomonas</taxon>
    </lineage>
</organism>
<name>A0ABS2D7R9_9SPHN</name>
<evidence type="ECO:0000259" key="2">
    <source>
        <dbReference type="PROSITE" id="PS51186"/>
    </source>
</evidence>
<feature type="domain" description="N-acetyltransferase" evidence="2">
    <location>
        <begin position="23"/>
        <end position="184"/>
    </location>
</feature>
<reference evidence="3 4" key="1">
    <citation type="submission" date="2020-12" db="EMBL/GenBank/DDBJ databases">
        <title>Sphingomonas sp.</title>
        <authorList>
            <person name="Kim M.K."/>
        </authorList>
    </citation>
    <scope>NUCLEOTIDE SEQUENCE [LARGE SCALE GENOMIC DNA]</scope>
    <source>
        <strain evidence="3 4">BT552</strain>
    </source>
</reference>
<sequence length="196" mass="20637">MPSPTVRLQRAAPAGRDPITTTPAILPLTPDRTAEVEHLLDRAFGPDRRTRTAYKVRGDVAPVAGLSFMAVDEGAVDGGVLVGSIQCWPVALVDDHGTAHPLVMVGPIAVAPERQQDGIGRRLTTAALDAAAAHGLDAALMLIGDPEYYGRFFDFTADRTAGWRLPGPVERRRLLARGPAVPDAAGVLGPALRLAA</sequence>
<dbReference type="Gene3D" id="3.40.630.30">
    <property type="match status" value="1"/>
</dbReference>
<dbReference type="EMBL" id="JAFEMC010000002">
    <property type="protein sequence ID" value="MBM6576573.1"/>
    <property type="molecule type" value="Genomic_DNA"/>
</dbReference>
<dbReference type="PROSITE" id="PS51186">
    <property type="entry name" value="GNAT"/>
    <property type="match status" value="1"/>
</dbReference>
<feature type="region of interest" description="Disordered" evidence="1">
    <location>
        <begin position="1"/>
        <end position="22"/>
    </location>
</feature>
<evidence type="ECO:0000313" key="3">
    <source>
        <dbReference type="EMBL" id="MBM6576573.1"/>
    </source>
</evidence>
<protein>
    <submittedName>
        <fullName evidence="3">N-acetyltransferase</fullName>
    </submittedName>
</protein>
<evidence type="ECO:0000313" key="4">
    <source>
        <dbReference type="Proteomes" id="UP000763641"/>
    </source>
</evidence>